<dbReference type="AlphaFoldDB" id="A0A9W6MNF2"/>
<proteinExistence type="predicted"/>
<dbReference type="Pfam" id="PF18557">
    <property type="entry name" value="NepR"/>
    <property type="match status" value="1"/>
</dbReference>
<organism evidence="3 4">
    <name type="scientific">Maricaulis virginensis</name>
    <dbReference type="NCBI Taxonomy" id="144022"/>
    <lineage>
        <taxon>Bacteria</taxon>
        <taxon>Pseudomonadati</taxon>
        <taxon>Pseudomonadota</taxon>
        <taxon>Alphaproteobacteria</taxon>
        <taxon>Maricaulales</taxon>
        <taxon>Maricaulaceae</taxon>
        <taxon>Maricaulis</taxon>
    </lineage>
</organism>
<protein>
    <recommendedName>
        <fullName evidence="2">Anti-sigma factor NepR domain-containing protein</fullName>
    </recommendedName>
</protein>
<dbReference type="Proteomes" id="UP001143486">
    <property type="component" value="Unassembled WGS sequence"/>
</dbReference>
<evidence type="ECO:0000313" key="3">
    <source>
        <dbReference type="EMBL" id="GLK52540.1"/>
    </source>
</evidence>
<accession>A0A9W6MNF2</accession>
<feature type="region of interest" description="Disordered" evidence="1">
    <location>
        <begin position="1"/>
        <end position="23"/>
    </location>
</feature>
<comment type="caution">
    <text evidence="3">The sequence shown here is derived from an EMBL/GenBank/DDBJ whole genome shotgun (WGS) entry which is preliminary data.</text>
</comment>
<dbReference type="EMBL" id="BSFE01000005">
    <property type="protein sequence ID" value="GLK52540.1"/>
    <property type="molecule type" value="Genomic_DNA"/>
</dbReference>
<reference evidence="3" key="1">
    <citation type="journal article" date="2014" name="Int. J. Syst. Evol. Microbiol.">
        <title>Complete genome sequence of Corynebacterium casei LMG S-19264T (=DSM 44701T), isolated from a smear-ripened cheese.</title>
        <authorList>
            <consortium name="US DOE Joint Genome Institute (JGI-PGF)"/>
            <person name="Walter F."/>
            <person name="Albersmeier A."/>
            <person name="Kalinowski J."/>
            <person name="Ruckert C."/>
        </authorList>
    </citation>
    <scope>NUCLEOTIDE SEQUENCE</scope>
    <source>
        <strain evidence="3">VKM B-1513</strain>
    </source>
</reference>
<name>A0A9W6MNF2_9PROT</name>
<feature type="domain" description="Anti-sigma factor NepR" evidence="2">
    <location>
        <begin position="26"/>
        <end position="59"/>
    </location>
</feature>
<evidence type="ECO:0000259" key="2">
    <source>
        <dbReference type="Pfam" id="PF18557"/>
    </source>
</evidence>
<sequence>MEIMRDDSSDSRPPRSVDADTARARQQLIGRRLRDMYDSVLDEGVPDDFAALLSALDETGDDAAEPAGKTAGKAEEGVSDG</sequence>
<evidence type="ECO:0000256" key="1">
    <source>
        <dbReference type="SAM" id="MobiDB-lite"/>
    </source>
</evidence>
<feature type="compositionally biased region" description="Basic and acidic residues" evidence="1">
    <location>
        <begin position="72"/>
        <end position="81"/>
    </location>
</feature>
<gene>
    <name evidence="3" type="ORF">GCM10017621_20480</name>
</gene>
<evidence type="ECO:0000313" key="4">
    <source>
        <dbReference type="Proteomes" id="UP001143486"/>
    </source>
</evidence>
<feature type="region of interest" description="Disordered" evidence="1">
    <location>
        <begin position="56"/>
        <end position="81"/>
    </location>
</feature>
<dbReference type="InterPro" id="IPR041649">
    <property type="entry name" value="NepR"/>
</dbReference>
<keyword evidence="4" id="KW-1185">Reference proteome</keyword>
<reference evidence="3" key="2">
    <citation type="submission" date="2023-01" db="EMBL/GenBank/DDBJ databases">
        <authorList>
            <person name="Sun Q."/>
            <person name="Evtushenko L."/>
        </authorList>
    </citation>
    <scope>NUCLEOTIDE SEQUENCE</scope>
    <source>
        <strain evidence="3">VKM B-1513</strain>
    </source>
</reference>